<dbReference type="NCBIfam" id="TIGR02108">
    <property type="entry name" value="PQQ_syn_pqqB"/>
    <property type="match status" value="1"/>
</dbReference>
<evidence type="ECO:0000256" key="2">
    <source>
        <dbReference type="ARBA" id="ARBA00008481"/>
    </source>
</evidence>
<dbReference type="InterPro" id="IPR001279">
    <property type="entry name" value="Metallo-B-lactamas"/>
</dbReference>
<dbReference type="PANTHER" id="PTHR42663">
    <property type="entry name" value="HYDROLASE C777.06C-RELATED-RELATED"/>
    <property type="match status" value="1"/>
</dbReference>
<dbReference type="UniPathway" id="UPA00539"/>
<dbReference type="HAMAP" id="MF_00653">
    <property type="entry name" value="PQQ_syn_PqqB"/>
    <property type="match status" value="1"/>
</dbReference>
<proteinExistence type="inferred from homology"/>
<evidence type="ECO:0000259" key="7">
    <source>
        <dbReference type="Pfam" id="PF12706"/>
    </source>
</evidence>
<accession>A0A0P6VJ61</accession>
<feature type="domain" description="Metallo-beta-lactamase" evidence="7">
    <location>
        <begin position="54"/>
        <end position="270"/>
    </location>
</feature>
<reference evidence="8 9" key="2">
    <citation type="submission" date="2015-10" db="EMBL/GenBank/DDBJ databases">
        <title>Draft Genome Sequence of Prosthecomicrobium hirschii ATCC 27832.</title>
        <authorList>
            <person name="Daniel J."/>
            <person name="Givan S.A."/>
            <person name="Brun Y.V."/>
            <person name="Brown P.J."/>
        </authorList>
    </citation>
    <scope>NUCLEOTIDE SEQUENCE [LARGE SCALE GENOMIC DNA]</scope>
    <source>
        <strain evidence="8 9">16</strain>
    </source>
</reference>
<dbReference type="RefSeq" id="WP_054358509.1">
    <property type="nucleotide sequence ID" value="NZ_LJYW01000001.1"/>
</dbReference>
<comment type="caution">
    <text evidence="8">The sequence shown here is derived from an EMBL/GenBank/DDBJ whole genome shotgun (WGS) entry which is preliminary data.</text>
</comment>
<keyword evidence="5 6" id="KW-0884">PQQ biosynthesis</keyword>
<name>A0A0P6VJ61_9HYPH</name>
<dbReference type="GO" id="GO:0018189">
    <property type="term" value="P:pyrroloquinoline quinone biosynthetic process"/>
    <property type="evidence" value="ECO:0007669"/>
    <property type="project" value="UniProtKB-UniRule"/>
</dbReference>
<keyword evidence="9" id="KW-1185">Reference proteome</keyword>
<comment type="pathway">
    <text evidence="1 6">Cofactor biosynthesis; pyrroloquinoline quinone biosynthesis.</text>
</comment>
<dbReference type="PANTHER" id="PTHR42663:SF7">
    <property type="entry name" value="COENZYME PQQ SYNTHESIS PROTEIN B"/>
    <property type="match status" value="1"/>
</dbReference>
<dbReference type="STRING" id="665126.ABB55_08980"/>
<evidence type="ECO:0000256" key="1">
    <source>
        <dbReference type="ARBA" id="ARBA00004886"/>
    </source>
</evidence>
<evidence type="ECO:0000256" key="3">
    <source>
        <dbReference type="ARBA" id="ARBA00015084"/>
    </source>
</evidence>
<dbReference type="EMBL" id="LJYW01000001">
    <property type="protein sequence ID" value="KPL52346.1"/>
    <property type="molecule type" value="Genomic_DNA"/>
</dbReference>
<protein>
    <recommendedName>
        <fullName evidence="3 6">Coenzyme PQQ synthesis protein B</fullName>
    </recommendedName>
    <alternativeName>
        <fullName evidence="6">Pyrroloquinoline quinone biosynthesis protein B</fullName>
    </alternativeName>
</protein>
<comment type="similarity">
    <text evidence="2 6">Belongs to the PqqB family.</text>
</comment>
<evidence type="ECO:0000256" key="6">
    <source>
        <dbReference type="HAMAP-Rule" id="MF_00653"/>
    </source>
</evidence>
<keyword evidence="4 6" id="KW-0813">Transport</keyword>
<dbReference type="InterPro" id="IPR011842">
    <property type="entry name" value="PQQ_synth_PqqB"/>
</dbReference>
<gene>
    <name evidence="6" type="primary">pqqB</name>
    <name evidence="8" type="ORF">ABB55_08980</name>
</gene>
<dbReference type="CDD" id="cd16274">
    <property type="entry name" value="PQQB-like_MBL-fold"/>
    <property type="match status" value="1"/>
</dbReference>
<evidence type="ECO:0000313" key="9">
    <source>
        <dbReference type="Proteomes" id="UP000048984"/>
    </source>
</evidence>
<evidence type="ECO:0000256" key="4">
    <source>
        <dbReference type="ARBA" id="ARBA00022448"/>
    </source>
</evidence>
<evidence type="ECO:0000256" key="5">
    <source>
        <dbReference type="ARBA" id="ARBA00022905"/>
    </source>
</evidence>
<comment type="function">
    <text evidence="6">May be involved in the transport of PQQ or its precursor to the periplasm.</text>
</comment>
<dbReference type="Proteomes" id="UP000048984">
    <property type="component" value="Unassembled WGS sequence"/>
</dbReference>
<dbReference type="Gene3D" id="3.60.15.10">
    <property type="entry name" value="Ribonuclease Z/Hydroxyacylglutathione hydrolase-like"/>
    <property type="match status" value="1"/>
</dbReference>
<sequence>MTVRLRAIVLGSAAGGGVPQWNCRCRVCRMAWKGDGSVRPRTQSSVAVSADGERWLLLNASPDIRQQIWSAPALHPQTGSRHSPIAAVLVTNGDVDHVTGLLGLRERQAFDLYGTDETLRTIADNQIFDVMAADCVTRRSVAFGEPFRPLPGLDIEIFPVPGKVPLWREDQSLRIGEEGENTVGVTISAGGARLVYIPGCAHVTDAVRARIDGADALFFDGTLYTDDEMIREGLGAKTGRRMGHISMSGPDGSAAALAGLAVGRRCFIHINNTNPVLIEGSPERRAMEEAGWEISHDGLEVVL</sequence>
<dbReference type="SUPFAM" id="SSF56281">
    <property type="entry name" value="Metallo-hydrolase/oxidoreductase"/>
    <property type="match status" value="1"/>
</dbReference>
<organism evidence="8 9">
    <name type="scientific">Prosthecodimorpha hirschii</name>
    <dbReference type="NCBI Taxonomy" id="665126"/>
    <lineage>
        <taxon>Bacteria</taxon>
        <taxon>Pseudomonadati</taxon>
        <taxon>Pseudomonadota</taxon>
        <taxon>Alphaproteobacteria</taxon>
        <taxon>Hyphomicrobiales</taxon>
        <taxon>Ancalomicrobiaceae</taxon>
        <taxon>Prosthecodimorpha</taxon>
    </lineage>
</organism>
<dbReference type="InterPro" id="IPR036866">
    <property type="entry name" value="RibonucZ/Hydroxyglut_hydro"/>
</dbReference>
<reference evidence="8 9" key="1">
    <citation type="submission" date="2015-09" db="EMBL/GenBank/DDBJ databases">
        <authorList>
            <person name="Jackson K.R."/>
            <person name="Lunt B.L."/>
            <person name="Fisher J.N.B."/>
            <person name="Gardner A.V."/>
            <person name="Bailey M.E."/>
            <person name="Deus L.M."/>
            <person name="Earl A.S."/>
            <person name="Gibby P.D."/>
            <person name="Hartmann K.A."/>
            <person name="Liu J.E."/>
            <person name="Manci A.M."/>
            <person name="Nielsen D.A."/>
            <person name="Solomon M.B."/>
            <person name="Breakwell D.P."/>
            <person name="Burnett S.H."/>
            <person name="Grose J.H."/>
        </authorList>
    </citation>
    <scope>NUCLEOTIDE SEQUENCE [LARGE SCALE GENOMIC DNA]</scope>
    <source>
        <strain evidence="8 9">16</strain>
    </source>
</reference>
<dbReference type="Pfam" id="PF12706">
    <property type="entry name" value="Lactamase_B_2"/>
    <property type="match status" value="1"/>
</dbReference>
<dbReference type="AlphaFoldDB" id="A0A0P6VJ61"/>
<evidence type="ECO:0000313" key="8">
    <source>
        <dbReference type="EMBL" id="KPL52346.1"/>
    </source>
</evidence>